<proteinExistence type="predicted"/>
<dbReference type="AlphaFoldDB" id="A0AAN7TQ40"/>
<feature type="region of interest" description="Disordered" evidence="1">
    <location>
        <begin position="200"/>
        <end position="226"/>
    </location>
</feature>
<evidence type="ECO:0000313" key="3">
    <source>
        <dbReference type="Proteomes" id="UP001310890"/>
    </source>
</evidence>
<reference evidence="2" key="1">
    <citation type="submission" date="2023-08" db="EMBL/GenBank/DDBJ databases">
        <title>Black Yeasts Isolated from many extreme environments.</title>
        <authorList>
            <person name="Coleine C."/>
            <person name="Stajich J.E."/>
            <person name="Selbmann L."/>
        </authorList>
    </citation>
    <scope>NUCLEOTIDE SEQUENCE</scope>
    <source>
        <strain evidence="2">CCFEE 5401</strain>
    </source>
</reference>
<gene>
    <name evidence="2" type="ORF">LTR62_000011</name>
</gene>
<evidence type="ECO:0000256" key="1">
    <source>
        <dbReference type="SAM" id="MobiDB-lite"/>
    </source>
</evidence>
<sequence length="243" mass="26634">MHMTSLNFHSEPDLTVIVPGSVPANMAVGYEREMRKATQATSLNHLSVPDLPVVVPGSVPATMAVGYEKEMTATQATSLDFLPMPALPVMVPGRLPASMAVGNERETKHAKHDSAEIVSTANAAAGPSHQPAPMTVEAQKPPGYILAVKMLVEELGYSKGDAEKMAEEEMIKRRLILKGWARAAIEGWVALQSVPPWRSPWTKTNRGRTITPRPQTPRPLRTVREREVDERVVREALRAPPRT</sequence>
<name>A0AAN7TQ40_9PEZI</name>
<comment type="caution">
    <text evidence="2">The sequence shown here is derived from an EMBL/GenBank/DDBJ whole genome shotgun (WGS) entry which is preliminary data.</text>
</comment>
<organism evidence="2 3">
    <name type="scientific">Meristemomyces frigidus</name>
    <dbReference type="NCBI Taxonomy" id="1508187"/>
    <lineage>
        <taxon>Eukaryota</taxon>
        <taxon>Fungi</taxon>
        <taxon>Dikarya</taxon>
        <taxon>Ascomycota</taxon>
        <taxon>Pezizomycotina</taxon>
        <taxon>Dothideomycetes</taxon>
        <taxon>Dothideomycetidae</taxon>
        <taxon>Mycosphaerellales</taxon>
        <taxon>Teratosphaeriaceae</taxon>
        <taxon>Meristemomyces</taxon>
    </lineage>
</organism>
<evidence type="ECO:0000313" key="2">
    <source>
        <dbReference type="EMBL" id="KAK5118802.1"/>
    </source>
</evidence>
<dbReference type="EMBL" id="JAVRRL010000001">
    <property type="protein sequence ID" value="KAK5118802.1"/>
    <property type="molecule type" value="Genomic_DNA"/>
</dbReference>
<protein>
    <submittedName>
        <fullName evidence="2">Uncharacterized protein</fullName>
    </submittedName>
</protein>
<accession>A0AAN7TQ40</accession>
<dbReference type="Proteomes" id="UP001310890">
    <property type="component" value="Unassembled WGS sequence"/>
</dbReference>